<dbReference type="RefSeq" id="WP_044617275.1">
    <property type="nucleotide sequence ID" value="NZ_CP007142.1"/>
</dbReference>
<protein>
    <recommendedName>
        <fullName evidence="1">SseB protein N-terminal domain-containing protein</fullName>
    </recommendedName>
</protein>
<proteinExistence type="predicted"/>
<dbReference type="Proteomes" id="UP000032266">
    <property type="component" value="Chromosome"/>
</dbReference>
<dbReference type="OrthoDB" id="7060469at2"/>
<dbReference type="HOGENOM" id="CLU_1719771_0_0_6"/>
<keyword evidence="3" id="KW-1185">Reference proteome</keyword>
<name>A0A0C5VWM5_9GAMM</name>
<dbReference type="EMBL" id="CP007142">
    <property type="protein sequence ID" value="AJQ94829.1"/>
    <property type="molecule type" value="Genomic_DNA"/>
</dbReference>
<dbReference type="InterPro" id="IPR009839">
    <property type="entry name" value="SseB_N"/>
</dbReference>
<dbReference type="AlphaFoldDB" id="A0A0C5VWM5"/>
<accession>A0A0C5VWM5</accession>
<feature type="domain" description="SseB protein N-terminal" evidence="1">
    <location>
        <begin position="19"/>
        <end position="143"/>
    </location>
</feature>
<organism evidence="2 3">
    <name type="scientific">Gynuella sunshinyii YC6258</name>
    <dbReference type="NCBI Taxonomy" id="1445510"/>
    <lineage>
        <taxon>Bacteria</taxon>
        <taxon>Pseudomonadati</taxon>
        <taxon>Pseudomonadota</taxon>
        <taxon>Gammaproteobacteria</taxon>
        <taxon>Oceanospirillales</taxon>
        <taxon>Saccharospirillaceae</taxon>
        <taxon>Gynuella</taxon>
    </lineage>
</organism>
<evidence type="ECO:0000313" key="3">
    <source>
        <dbReference type="Proteomes" id="UP000032266"/>
    </source>
</evidence>
<evidence type="ECO:0000259" key="1">
    <source>
        <dbReference type="Pfam" id="PF07179"/>
    </source>
</evidence>
<sequence>MTQEESNIDVNKAVENPVLVAAMERVAREGSDEAKDELLKQLLQANYLAAMFAENLKISSNEENQKTIEQGSTFGVLSAENDGKNYLVLFTDWQALGAYTDQQVSGWILPGQQAWSFALQGDTYDGVVINPAHNALPLERPTLEYLLHLASQ</sequence>
<dbReference type="Pfam" id="PF07179">
    <property type="entry name" value="SseB"/>
    <property type="match status" value="1"/>
</dbReference>
<evidence type="ECO:0000313" key="2">
    <source>
        <dbReference type="EMBL" id="AJQ94829.1"/>
    </source>
</evidence>
<reference evidence="2 3" key="1">
    <citation type="submission" date="2014-01" db="EMBL/GenBank/DDBJ databases">
        <title>Full genme sequencing of cellulolytic bacterium Gynuella sunshinyii YC6258T gen. nov., sp. nov.</title>
        <authorList>
            <person name="Khan H."/>
            <person name="Chung E.J."/>
            <person name="Chung Y.R."/>
        </authorList>
    </citation>
    <scope>NUCLEOTIDE SEQUENCE [LARGE SCALE GENOMIC DNA]</scope>
    <source>
        <strain evidence="2 3">YC6258</strain>
    </source>
</reference>
<gene>
    <name evidence="2" type="ORF">YC6258_02791</name>
</gene>
<dbReference type="KEGG" id="gsn:YC6258_02791"/>